<keyword evidence="4" id="KW-1185">Reference proteome</keyword>
<reference evidence="3" key="1">
    <citation type="submission" date="2022-10" db="EMBL/GenBank/DDBJ databases">
        <title>Roseovarius pelagicus sp. nov., isolated from Arctic seawater.</title>
        <authorList>
            <person name="Hong Y.W."/>
            <person name="Hwang C.Y."/>
        </authorList>
    </citation>
    <scope>NUCLEOTIDE SEQUENCE</scope>
    <source>
        <strain evidence="3">HL-MP18</strain>
        <plasmid evidence="3">unnamed3</plasmid>
    </source>
</reference>
<protein>
    <recommendedName>
        <fullName evidence="5">DUF2892 domain-containing protein</fullName>
    </recommendedName>
</protein>
<evidence type="ECO:0000256" key="1">
    <source>
        <dbReference type="SAM" id="MobiDB-lite"/>
    </source>
</evidence>
<dbReference type="EMBL" id="CP106739">
    <property type="protein sequence ID" value="UXX85365.1"/>
    <property type="molecule type" value="Genomic_DNA"/>
</dbReference>
<evidence type="ECO:0000313" key="4">
    <source>
        <dbReference type="Proteomes" id="UP001064087"/>
    </source>
</evidence>
<accession>A0ABY6DIN9</accession>
<keyword evidence="3" id="KW-0614">Plasmid</keyword>
<evidence type="ECO:0000313" key="3">
    <source>
        <dbReference type="EMBL" id="UXX85365.1"/>
    </source>
</evidence>
<dbReference type="PROSITE" id="PS51318">
    <property type="entry name" value="TAT"/>
    <property type="match status" value="1"/>
</dbReference>
<evidence type="ECO:0000256" key="2">
    <source>
        <dbReference type="SAM" id="Phobius"/>
    </source>
</evidence>
<gene>
    <name evidence="3" type="ORF">N7U68_20340</name>
</gene>
<sequence length="99" mass="10202">MTDLSPSNDASVAEIARAGHWPRWLTRRRLLFAGAATVMGGGMALNWGWLTAIGLAPILVSLAPCAVMCGLGLCMKGGSGGKCSDVGSANPDQTEGREN</sequence>
<dbReference type="InterPro" id="IPR006311">
    <property type="entry name" value="TAT_signal"/>
</dbReference>
<keyword evidence="2" id="KW-0812">Transmembrane</keyword>
<evidence type="ECO:0008006" key="5">
    <source>
        <dbReference type="Google" id="ProtNLM"/>
    </source>
</evidence>
<proteinExistence type="predicted"/>
<feature type="transmembrane region" description="Helical" evidence="2">
    <location>
        <begin position="30"/>
        <end position="49"/>
    </location>
</feature>
<dbReference type="RefSeq" id="WP_263049322.1">
    <property type="nucleotide sequence ID" value="NZ_CP106739.1"/>
</dbReference>
<keyword evidence="2" id="KW-1133">Transmembrane helix</keyword>
<feature type="transmembrane region" description="Helical" evidence="2">
    <location>
        <begin position="55"/>
        <end position="74"/>
    </location>
</feature>
<organism evidence="3 4">
    <name type="scientific">Roseovarius pelagicus</name>
    <dbReference type="NCBI Taxonomy" id="2980108"/>
    <lineage>
        <taxon>Bacteria</taxon>
        <taxon>Pseudomonadati</taxon>
        <taxon>Pseudomonadota</taxon>
        <taxon>Alphaproteobacteria</taxon>
        <taxon>Rhodobacterales</taxon>
        <taxon>Roseobacteraceae</taxon>
        <taxon>Roseovarius</taxon>
    </lineage>
</organism>
<feature type="region of interest" description="Disordered" evidence="1">
    <location>
        <begin position="78"/>
        <end position="99"/>
    </location>
</feature>
<geneLocation type="plasmid" evidence="3 4">
    <name>unnamed3</name>
</geneLocation>
<keyword evidence="2" id="KW-0472">Membrane</keyword>
<name>A0ABY6DIN9_9RHOB</name>
<dbReference type="Proteomes" id="UP001064087">
    <property type="component" value="Plasmid unnamed3"/>
</dbReference>